<dbReference type="CDD" id="cd02020">
    <property type="entry name" value="CMPK"/>
    <property type="match status" value="1"/>
</dbReference>
<dbReference type="EC" id="2.7.4.25" evidence="9"/>
<keyword evidence="4 9" id="KW-0547">Nucleotide-binding</keyword>
<organism evidence="11 12">
    <name type="scientific">Caldalkalibacillus horti</name>
    <dbReference type="NCBI Taxonomy" id="77523"/>
    <lineage>
        <taxon>Bacteria</taxon>
        <taxon>Bacillati</taxon>
        <taxon>Bacillota</taxon>
        <taxon>Bacilli</taxon>
        <taxon>Bacillales</taxon>
        <taxon>Bacillaceae</taxon>
        <taxon>Caldalkalibacillus</taxon>
    </lineage>
</organism>
<evidence type="ECO:0000256" key="7">
    <source>
        <dbReference type="ARBA" id="ARBA00047615"/>
    </source>
</evidence>
<dbReference type="NCBIfam" id="TIGR00017">
    <property type="entry name" value="cmk"/>
    <property type="match status" value="1"/>
</dbReference>
<evidence type="ECO:0000256" key="5">
    <source>
        <dbReference type="ARBA" id="ARBA00022777"/>
    </source>
</evidence>
<keyword evidence="3 9" id="KW-0808">Transferase</keyword>
<sequence>MQRINIALDGPAGAGKSTVAKRMADKLGYIYIDTGAMYRALTWKALQVQVDVHDEQQLVALLNNCEIRLEPGENGQKVYVDDEDVTNPIREREVTNQVSFVASHEAVRLEMLRLQRELAKERGVVMDGRDIGTHVLPTAEIKIFLSASIQERAERRFLELQQKGEQITLAELEEEIKKRDEIDSQRKTAPLRKAEDAVEIDSTGLSIEQVVQQIVTLVQQKLGGE</sequence>
<evidence type="ECO:0000313" key="11">
    <source>
        <dbReference type="EMBL" id="MDQ0168518.1"/>
    </source>
</evidence>
<dbReference type="Pfam" id="PF02224">
    <property type="entry name" value="Cytidylate_kin"/>
    <property type="match status" value="1"/>
</dbReference>
<evidence type="ECO:0000259" key="10">
    <source>
        <dbReference type="Pfam" id="PF02224"/>
    </source>
</evidence>
<dbReference type="Proteomes" id="UP001235840">
    <property type="component" value="Unassembled WGS sequence"/>
</dbReference>
<dbReference type="SUPFAM" id="SSF52540">
    <property type="entry name" value="P-loop containing nucleoside triphosphate hydrolases"/>
    <property type="match status" value="1"/>
</dbReference>
<keyword evidence="6 9" id="KW-0067">ATP-binding</keyword>
<dbReference type="InterPro" id="IPR011994">
    <property type="entry name" value="Cytidylate_kinase_dom"/>
</dbReference>
<feature type="domain" description="Cytidylate kinase" evidence="10">
    <location>
        <begin position="6"/>
        <end position="220"/>
    </location>
</feature>
<evidence type="ECO:0000256" key="1">
    <source>
        <dbReference type="ARBA" id="ARBA00009427"/>
    </source>
</evidence>
<comment type="subcellular location">
    <subcellularLocation>
        <location evidence="9">Cytoplasm</location>
    </subcellularLocation>
</comment>
<dbReference type="InterPro" id="IPR027417">
    <property type="entry name" value="P-loop_NTPase"/>
</dbReference>
<dbReference type="InterPro" id="IPR003136">
    <property type="entry name" value="Cytidylate_kin"/>
</dbReference>
<reference evidence="11 12" key="1">
    <citation type="submission" date="2023-07" db="EMBL/GenBank/DDBJ databases">
        <title>Genomic Encyclopedia of Type Strains, Phase IV (KMG-IV): sequencing the most valuable type-strain genomes for metagenomic binning, comparative biology and taxonomic classification.</title>
        <authorList>
            <person name="Goeker M."/>
        </authorList>
    </citation>
    <scope>NUCLEOTIDE SEQUENCE [LARGE SCALE GENOMIC DNA]</scope>
    <source>
        <strain evidence="11 12">DSM 12751</strain>
    </source>
</reference>
<keyword evidence="2 9" id="KW-0963">Cytoplasm</keyword>
<protein>
    <recommendedName>
        <fullName evidence="9">Cytidylate kinase</fullName>
        <shortName evidence="9">CK</shortName>
        <ecNumber evidence="9">2.7.4.25</ecNumber>
    </recommendedName>
    <alternativeName>
        <fullName evidence="9">Cytidine monophosphate kinase</fullName>
        <shortName evidence="9">CMP kinase</shortName>
    </alternativeName>
</protein>
<comment type="similarity">
    <text evidence="1 9">Belongs to the cytidylate kinase family. Type 1 subfamily.</text>
</comment>
<feature type="binding site" evidence="9">
    <location>
        <begin position="10"/>
        <end position="18"/>
    </location>
    <ligand>
        <name>ATP</name>
        <dbReference type="ChEBI" id="CHEBI:30616"/>
    </ligand>
</feature>
<dbReference type="GO" id="GO:0016301">
    <property type="term" value="F:kinase activity"/>
    <property type="evidence" value="ECO:0007669"/>
    <property type="project" value="UniProtKB-KW"/>
</dbReference>
<gene>
    <name evidence="9" type="primary">cmk</name>
    <name evidence="11" type="ORF">J2S11_004480</name>
</gene>
<dbReference type="Gene3D" id="3.40.50.300">
    <property type="entry name" value="P-loop containing nucleotide triphosphate hydrolases"/>
    <property type="match status" value="1"/>
</dbReference>
<comment type="catalytic activity">
    <reaction evidence="8 9">
        <text>CMP + ATP = CDP + ADP</text>
        <dbReference type="Rhea" id="RHEA:11600"/>
        <dbReference type="ChEBI" id="CHEBI:30616"/>
        <dbReference type="ChEBI" id="CHEBI:58069"/>
        <dbReference type="ChEBI" id="CHEBI:60377"/>
        <dbReference type="ChEBI" id="CHEBI:456216"/>
        <dbReference type="EC" id="2.7.4.25"/>
    </reaction>
</comment>
<evidence type="ECO:0000256" key="8">
    <source>
        <dbReference type="ARBA" id="ARBA00048478"/>
    </source>
</evidence>
<keyword evidence="5 9" id="KW-0418">Kinase</keyword>
<dbReference type="HAMAP" id="MF_00238">
    <property type="entry name" value="Cytidyl_kinase_type1"/>
    <property type="match status" value="1"/>
</dbReference>
<proteinExistence type="inferred from homology"/>
<evidence type="ECO:0000256" key="3">
    <source>
        <dbReference type="ARBA" id="ARBA00022679"/>
    </source>
</evidence>
<dbReference type="PANTHER" id="PTHR21299:SF2">
    <property type="entry name" value="CYTIDYLATE KINASE"/>
    <property type="match status" value="1"/>
</dbReference>
<evidence type="ECO:0000256" key="2">
    <source>
        <dbReference type="ARBA" id="ARBA00022490"/>
    </source>
</evidence>
<name>A0ABT9W5J9_9BACI</name>
<comment type="catalytic activity">
    <reaction evidence="7 9">
        <text>dCMP + ATP = dCDP + ADP</text>
        <dbReference type="Rhea" id="RHEA:25094"/>
        <dbReference type="ChEBI" id="CHEBI:30616"/>
        <dbReference type="ChEBI" id="CHEBI:57566"/>
        <dbReference type="ChEBI" id="CHEBI:58593"/>
        <dbReference type="ChEBI" id="CHEBI:456216"/>
        <dbReference type="EC" id="2.7.4.25"/>
    </reaction>
</comment>
<evidence type="ECO:0000256" key="6">
    <source>
        <dbReference type="ARBA" id="ARBA00022840"/>
    </source>
</evidence>
<evidence type="ECO:0000256" key="4">
    <source>
        <dbReference type="ARBA" id="ARBA00022741"/>
    </source>
</evidence>
<evidence type="ECO:0000256" key="9">
    <source>
        <dbReference type="HAMAP-Rule" id="MF_00238"/>
    </source>
</evidence>
<keyword evidence="12" id="KW-1185">Reference proteome</keyword>
<evidence type="ECO:0000313" key="12">
    <source>
        <dbReference type="Proteomes" id="UP001235840"/>
    </source>
</evidence>
<dbReference type="EMBL" id="JAUSTY010000036">
    <property type="protein sequence ID" value="MDQ0168518.1"/>
    <property type="molecule type" value="Genomic_DNA"/>
</dbReference>
<dbReference type="PANTHER" id="PTHR21299">
    <property type="entry name" value="CYTIDYLATE KINASE/PANTOATE-BETA-ALANINE LIGASE"/>
    <property type="match status" value="1"/>
</dbReference>
<accession>A0ABT9W5J9</accession>
<dbReference type="RefSeq" id="WP_307398309.1">
    <property type="nucleotide sequence ID" value="NZ_BAAADK010000024.1"/>
</dbReference>
<comment type="caution">
    <text evidence="11">The sequence shown here is derived from an EMBL/GenBank/DDBJ whole genome shotgun (WGS) entry which is preliminary data.</text>
</comment>